<proteinExistence type="predicted"/>
<dbReference type="AlphaFoldDB" id="A0A974BPL2"/>
<protein>
    <submittedName>
        <fullName evidence="1">Uncharacterized protein</fullName>
    </submittedName>
</protein>
<reference evidence="1" key="1">
    <citation type="submission" date="2016-05" db="EMBL/GenBank/DDBJ databases">
        <title>WGS assembly of Xenopus laevis.</title>
        <authorList>
            <person name="Session A."/>
            <person name="Uno Y."/>
            <person name="Kwon T."/>
            <person name="Chapman J."/>
            <person name="Toyoda A."/>
            <person name="Takahashi S."/>
            <person name="Fukui A."/>
            <person name="Hikosaka A."/>
            <person name="Putnam N."/>
            <person name="Stites J."/>
            <person name="Van Heeringen S."/>
            <person name="Quigley I."/>
            <person name="Heinz S."/>
            <person name="Hellsten U."/>
            <person name="Lyons J."/>
            <person name="Suzuki A."/>
            <person name="Kondo M."/>
            <person name="Ogino H."/>
            <person name="Ochi H."/>
            <person name="Bogdanovic O."/>
            <person name="Lister R."/>
            <person name="Georgiou G."/>
            <person name="Paranjpe S."/>
            <person name="Van Kruijsbergen I."/>
            <person name="Mozaffari S."/>
            <person name="Shu S."/>
            <person name="Schmutz J."/>
            <person name="Jenkins J."/>
            <person name="Grimwood J."/>
            <person name="Carlson J."/>
            <person name="Mitros T."/>
            <person name="Simakov O."/>
            <person name="Heald R."/>
            <person name="Miller K."/>
            <person name="Haudenschild C."/>
            <person name="Kuroki Y."/>
            <person name="Tanaka T."/>
            <person name="Michiue T."/>
            <person name="Watanabe M."/>
            <person name="Kinoshita T."/>
            <person name="Ohta Y."/>
            <person name="Mawaribuchi S."/>
            <person name="Suzuki Y."/>
            <person name="Haramoto Y."/>
            <person name="Yamamoto T."/>
            <person name="Takagi C."/>
            <person name="Kitzman J."/>
            <person name="Shendure J."/>
            <person name="Nakayama T."/>
            <person name="Izutsu Y."/>
            <person name="Robert J."/>
            <person name="Dichmann D."/>
            <person name="Flajnik M."/>
            <person name="Houston D."/>
            <person name="Marcotte E."/>
            <person name="Wallingford J."/>
            <person name="Ito Y."/>
            <person name="Asashima M."/>
            <person name="Ueno N."/>
            <person name="Matsuda Y."/>
            <person name="Jan Veenstra G."/>
            <person name="Fujiyama A."/>
            <person name="Harland R."/>
            <person name="Taira M."/>
            <person name="Rokhsar D.S."/>
        </authorList>
    </citation>
    <scope>NUCLEOTIDE SEQUENCE</scope>
    <source>
        <strain evidence="1">J</strain>
        <tissue evidence="1">Blood</tissue>
    </source>
</reference>
<dbReference type="Proteomes" id="UP000694892">
    <property type="component" value="Unassembled WGS sequence"/>
</dbReference>
<sequence>MVLYTGAPIRHSVDPVFLFTPSLSLQMPGSEGYLSGASPYTLHMVLYTGAAFSHSVNPAFLFTPSLSLQMPGSAGFLRSNGMDRNAEFT</sequence>
<gene>
    <name evidence="1" type="ORF">XELAEV_18001113mg</name>
</gene>
<organism evidence="1">
    <name type="scientific">Xenopus laevis</name>
    <name type="common">African clawed frog</name>
    <dbReference type="NCBI Taxonomy" id="8355"/>
    <lineage>
        <taxon>Eukaryota</taxon>
        <taxon>Metazoa</taxon>
        <taxon>Chordata</taxon>
        <taxon>Craniata</taxon>
        <taxon>Vertebrata</taxon>
        <taxon>Euteleostomi</taxon>
        <taxon>Amphibia</taxon>
        <taxon>Batrachia</taxon>
        <taxon>Anura</taxon>
        <taxon>Pipoidea</taxon>
        <taxon>Pipidae</taxon>
        <taxon>Xenopodinae</taxon>
        <taxon>Xenopus</taxon>
        <taxon>Xenopus</taxon>
    </lineage>
</organism>
<evidence type="ECO:0000313" key="1">
    <source>
        <dbReference type="EMBL" id="OCT55901.1"/>
    </source>
</evidence>
<dbReference type="EMBL" id="KV469168">
    <property type="protein sequence ID" value="OCT55901.1"/>
    <property type="molecule type" value="Genomic_DNA"/>
</dbReference>
<name>A0A974BPL2_XENLA</name>
<accession>A0A974BPL2</accession>